<dbReference type="Proteomes" id="UP000490386">
    <property type="component" value="Unassembled WGS sequence"/>
</dbReference>
<dbReference type="AlphaFoldDB" id="A0A7J5B1V8"/>
<dbReference type="PANTHER" id="PTHR10357:SF210">
    <property type="entry name" value="MALTODEXTRIN GLUCOSIDASE"/>
    <property type="match status" value="1"/>
</dbReference>
<protein>
    <submittedName>
        <fullName evidence="4">DUF3459 domain-containing protein</fullName>
    </submittedName>
</protein>
<keyword evidence="1" id="KW-0378">Hydrolase</keyword>
<comment type="caution">
    <text evidence="4">The sequence shown here is derived from an EMBL/GenBank/DDBJ whole genome shotgun (WGS) entry which is preliminary data.</text>
</comment>
<dbReference type="InterPro" id="IPR017853">
    <property type="entry name" value="GH"/>
</dbReference>
<name>A0A7J5B1V8_9MICO</name>
<dbReference type="Gene3D" id="3.20.20.80">
    <property type="entry name" value="Glycosidases"/>
    <property type="match status" value="1"/>
</dbReference>
<dbReference type="InterPro" id="IPR006047">
    <property type="entry name" value="GH13_cat_dom"/>
</dbReference>
<evidence type="ECO:0000313" key="5">
    <source>
        <dbReference type="Proteomes" id="UP000490386"/>
    </source>
</evidence>
<gene>
    <name evidence="4" type="ORF">F8O03_11025</name>
</gene>
<sequence>MTSAPQSWPQTALWWHVYPLGFVGADTTGGDPHGPVEHRLDRITAWLDELVGLGLNGLLLGPVFASQTHGYDTVDHLRVDPRLGDDADFDALVAACRERGIRVLLDGVFNHVGRDHPWWREAVEAGPDSAAAARFARGSDAREVDGLTVDVFEGHDALVVLNHQHPEVIEYVSGVMAHWLERGADGWRLDAAYAVSPLFWRSAIDPLRERFPDAWFLGEVIHGDYEGYVADSGLDSVTQYELWKALRSSVQEQNLFELDWSLQRHNDFVAHFLPMTFLGNHDVTRIASAIDDERNHAAAVAMLFFFPGAPSVYAGDERGLEAVKEEREGGDDAIRPEFPADPGEWPENPYSQAHRDAIAFRRQHPWLATASIRSEDLSNTAALFVAEGADGELAKLAVNLGDDAVQLGGREVSGHGLERWSDAG</sequence>
<evidence type="ECO:0000313" key="4">
    <source>
        <dbReference type="EMBL" id="KAB1637729.1"/>
    </source>
</evidence>
<keyword evidence="2" id="KW-0326">Glycosidase</keyword>
<evidence type="ECO:0000256" key="1">
    <source>
        <dbReference type="ARBA" id="ARBA00022801"/>
    </source>
</evidence>
<dbReference type="RefSeq" id="WP_151423900.1">
    <property type="nucleotide sequence ID" value="NZ_WBJX01000003.1"/>
</dbReference>
<evidence type="ECO:0000256" key="2">
    <source>
        <dbReference type="ARBA" id="ARBA00023295"/>
    </source>
</evidence>
<proteinExistence type="predicted"/>
<keyword evidence="5" id="KW-1185">Reference proteome</keyword>
<dbReference type="GO" id="GO:0005975">
    <property type="term" value="P:carbohydrate metabolic process"/>
    <property type="evidence" value="ECO:0007669"/>
    <property type="project" value="InterPro"/>
</dbReference>
<feature type="domain" description="Glycosyl hydrolase family 13 catalytic" evidence="3">
    <location>
        <begin position="16"/>
        <end position="361"/>
    </location>
</feature>
<dbReference type="PANTHER" id="PTHR10357">
    <property type="entry name" value="ALPHA-AMYLASE FAMILY MEMBER"/>
    <property type="match status" value="1"/>
</dbReference>
<reference evidence="4 5" key="1">
    <citation type="submission" date="2019-09" db="EMBL/GenBank/DDBJ databases">
        <title>Phylogeny of genus Pseudoclavibacter and closely related genus.</title>
        <authorList>
            <person name="Li Y."/>
        </authorList>
    </citation>
    <scope>NUCLEOTIDE SEQUENCE [LARGE SCALE GENOMIC DNA]</scope>
    <source>
        <strain evidence="4 5">THG-MD12</strain>
    </source>
</reference>
<dbReference type="SUPFAM" id="SSF51445">
    <property type="entry name" value="(Trans)glycosidases"/>
    <property type="match status" value="1"/>
</dbReference>
<accession>A0A7J5B1V8</accession>
<organism evidence="4 5">
    <name type="scientific">Pseudoclavibacter terrae</name>
    <dbReference type="NCBI Taxonomy" id="1530195"/>
    <lineage>
        <taxon>Bacteria</taxon>
        <taxon>Bacillati</taxon>
        <taxon>Actinomycetota</taxon>
        <taxon>Actinomycetes</taxon>
        <taxon>Micrococcales</taxon>
        <taxon>Microbacteriaceae</taxon>
        <taxon>Pseudoclavibacter</taxon>
    </lineage>
</organism>
<dbReference type="EMBL" id="WBJX01000003">
    <property type="protein sequence ID" value="KAB1637729.1"/>
    <property type="molecule type" value="Genomic_DNA"/>
</dbReference>
<dbReference type="SMART" id="SM00642">
    <property type="entry name" value="Aamy"/>
    <property type="match status" value="1"/>
</dbReference>
<dbReference type="GO" id="GO:0016798">
    <property type="term" value="F:hydrolase activity, acting on glycosyl bonds"/>
    <property type="evidence" value="ECO:0007669"/>
    <property type="project" value="UniProtKB-KW"/>
</dbReference>
<dbReference type="OrthoDB" id="9802433at2"/>
<dbReference type="Pfam" id="PF00128">
    <property type="entry name" value="Alpha-amylase"/>
    <property type="match status" value="2"/>
</dbReference>
<evidence type="ECO:0000259" key="3">
    <source>
        <dbReference type="SMART" id="SM00642"/>
    </source>
</evidence>